<evidence type="ECO:0000313" key="3">
    <source>
        <dbReference type="Proteomes" id="UP000762676"/>
    </source>
</evidence>
<dbReference type="Proteomes" id="UP000762676">
    <property type="component" value="Unassembled WGS sequence"/>
</dbReference>
<feature type="compositionally biased region" description="Low complexity" evidence="1">
    <location>
        <begin position="34"/>
        <end position="55"/>
    </location>
</feature>
<protein>
    <recommendedName>
        <fullName evidence="4">Islet cell autoantigen Ica1 C-terminal domain-containing protein</fullName>
    </recommendedName>
</protein>
<accession>A0AAV4G6U4</accession>
<comment type="caution">
    <text evidence="2">The sequence shown here is derived from an EMBL/GenBank/DDBJ whole genome shotgun (WGS) entry which is preliminary data.</text>
</comment>
<sequence>MNPNSSSNSGDCSKGGFDIPDGSSFKMGQQAPGQDLSSQQFDSQQASKSSQGFFSSTSSMFGSWLSKFTEGERANISSKDLNAFAPTSF</sequence>
<keyword evidence="3" id="KW-1185">Reference proteome</keyword>
<dbReference type="AlphaFoldDB" id="A0AAV4G6U4"/>
<evidence type="ECO:0008006" key="4">
    <source>
        <dbReference type="Google" id="ProtNLM"/>
    </source>
</evidence>
<gene>
    <name evidence="2" type="ORF">ElyMa_002342000</name>
</gene>
<dbReference type="EMBL" id="BMAT01004832">
    <property type="protein sequence ID" value="GFR81488.1"/>
    <property type="molecule type" value="Genomic_DNA"/>
</dbReference>
<evidence type="ECO:0000256" key="1">
    <source>
        <dbReference type="SAM" id="MobiDB-lite"/>
    </source>
</evidence>
<proteinExistence type="predicted"/>
<organism evidence="2 3">
    <name type="scientific">Elysia marginata</name>
    <dbReference type="NCBI Taxonomy" id="1093978"/>
    <lineage>
        <taxon>Eukaryota</taxon>
        <taxon>Metazoa</taxon>
        <taxon>Spiralia</taxon>
        <taxon>Lophotrochozoa</taxon>
        <taxon>Mollusca</taxon>
        <taxon>Gastropoda</taxon>
        <taxon>Heterobranchia</taxon>
        <taxon>Euthyneura</taxon>
        <taxon>Panpulmonata</taxon>
        <taxon>Sacoglossa</taxon>
        <taxon>Placobranchoidea</taxon>
        <taxon>Plakobranchidae</taxon>
        <taxon>Elysia</taxon>
    </lineage>
</organism>
<name>A0AAV4G6U4_9GAST</name>
<feature type="compositionally biased region" description="Polar residues" evidence="1">
    <location>
        <begin position="1"/>
        <end position="11"/>
    </location>
</feature>
<reference evidence="2 3" key="1">
    <citation type="journal article" date="2021" name="Elife">
        <title>Chloroplast acquisition without the gene transfer in kleptoplastic sea slugs, Plakobranchus ocellatus.</title>
        <authorList>
            <person name="Maeda T."/>
            <person name="Takahashi S."/>
            <person name="Yoshida T."/>
            <person name="Shimamura S."/>
            <person name="Takaki Y."/>
            <person name="Nagai Y."/>
            <person name="Toyoda A."/>
            <person name="Suzuki Y."/>
            <person name="Arimoto A."/>
            <person name="Ishii H."/>
            <person name="Satoh N."/>
            <person name="Nishiyama T."/>
            <person name="Hasebe M."/>
            <person name="Maruyama T."/>
            <person name="Minagawa J."/>
            <person name="Obokata J."/>
            <person name="Shigenobu S."/>
        </authorList>
    </citation>
    <scope>NUCLEOTIDE SEQUENCE [LARGE SCALE GENOMIC DNA]</scope>
</reference>
<feature type="region of interest" description="Disordered" evidence="1">
    <location>
        <begin position="1"/>
        <end position="55"/>
    </location>
</feature>
<evidence type="ECO:0000313" key="2">
    <source>
        <dbReference type="EMBL" id="GFR81488.1"/>
    </source>
</evidence>